<protein>
    <submittedName>
        <fullName evidence="1">Uncharacterized protein</fullName>
    </submittedName>
</protein>
<proteinExistence type="predicted"/>
<evidence type="ECO:0000313" key="2">
    <source>
        <dbReference type="Proteomes" id="UP001066276"/>
    </source>
</evidence>
<accession>A0AAV7KLT1</accession>
<dbReference type="Proteomes" id="UP001066276">
    <property type="component" value="Chromosome 12"/>
</dbReference>
<gene>
    <name evidence="1" type="ORF">NDU88_000273</name>
</gene>
<name>A0AAV7KLT1_PLEWA</name>
<comment type="caution">
    <text evidence="1">The sequence shown here is derived from an EMBL/GenBank/DDBJ whole genome shotgun (WGS) entry which is preliminary data.</text>
</comment>
<evidence type="ECO:0000313" key="1">
    <source>
        <dbReference type="EMBL" id="KAJ1080051.1"/>
    </source>
</evidence>
<organism evidence="1 2">
    <name type="scientific">Pleurodeles waltl</name>
    <name type="common">Iberian ribbed newt</name>
    <dbReference type="NCBI Taxonomy" id="8319"/>
    <lineage>
        <taxon>Eukaryota</taxon>
        <taxon>Metazoa</taxon>
        <taxon>Chordata</taxon>
        <taxon>Craniata</taxon>
        <taxon>Vertebrata</taxon>
        <taxon>Euteleostomi</taxon>
        <taxon>Amphibia</taxon>
        <taxon>Batrachia</taxon>
        <taxon>Caudata</taxon>
        <taxon>Salamandroidea</taxon>
        <taxon>Salamandridae</taxon>
        <taxon>Pleurodelinae</taxon>
        <taxon>Pleurodeles</taxon>
    </lineage>
</organism>
<dbReference type="AlphaFoldDB" id="A0AAV7KLT1"/>
<keyword evidence="2" id="KW-1185">Reference proteome</keyword>
<reference evidence="1" key="1">
    <citation type="journal article" date="2022" name="bioRxiv">
        <title>Sequencing and chromosome-scale assembly of the giantPleurodeles waltlgenome.</title>
        <authorList>
            <person name="Brown T."/>
            <person name="Elewa A."/>
            <person name="Iarovenko S."/>
            <person name="Subramanian E."/>
            <person name="Araus A.J."/>
            <person name="Petzold A."/>
            <person name="Susuki M."/>
            <person name="Suzuki K.-i.T."/>
            <person name="Hayashi T."/>
            <person name="Toyoda A."/>
            <person name="Oliveira C."/>
            <person name="Osipova E."/>
            <person name="Leigh N.D."/>
            <person name="Simon A."/>
            <person name="Yun M.H."/>
        </authorList>
    </citation>
    <scope>NUCLEOTIDE SEQUENCE</scope>
    <source>
        <strain evidence="1">20211129_DDA</strain>
        <tissue evidence="1">Liver</tissue>
    </source>
</reference>
<dbReference type="EMBL" id="JANPWB010000016">
    <property type="protein sequence ID" value="KAJ1080051.1"/>
    <property type="molecule type" value="Genomic_DNA"/>
</dbReference>
<sequence>MPPRRVLRCFGSFLFSSSSSDWKKLYHQIECSCDLPKFKCLYPQVTSEARAPGSKVCSWFLVTFQNFILSARTVDLLQEVVAELQYNKLVPRGEHCLQYESFRGSLKEEYISRALVCLCSRHKQGVSKFFAFFWVRIICNRARNVRMQDSPSARSRLFTAWKEALCL</sequence>